<protein>
    <submittedName>
        <fullName evidence="4">Glycosyltransferase involved in cell wall bisynthesis</fullName>
    </submittedName>
</protein>
<dbReference type="Gene3D" id="3.40.50.2000">
    <property type="entry name" value="Glycogen Phosphorylase B"/>
    <property type="match status" value="2"/>
</dbReference>
<evidence type="ECO:0000259" key="2">
    <source>
        <dbReference type="Pfam" id="PF00534"/>
    </source>
</evidence>
<evidence type="ECO:0000313" key="5">
    <source>
        <dbReference type="Proteomes" id="UP000198851"/>
    </source>
</evidence>
<proteinExistence type="predicted"/>
<name>A0A1I4FGQ7_9RHOB</name>
<dbReference type="PANTHER" id="PTHR46401">
    <property type="entry name" value="GLYCOSYLTRANSFERASE WBBK-RELATED"/>
    <property type="match status" value="1"/>
</dbReference>
<sequence length="391" mass="44370">MSLTLRVKEAGSWKGVRLVPYDIKRAPSKGLHPWLVDFETKMLRAESCFVAARKLRDEGFTPDVIVAHPGWGEPMFLRDLWPTARIGLYCELYYSNRDNDVGFDPEFPKTDQETDTIRLRLKNMNNMMHRGVADLGISPTKFQAGTYPEDWQKVISVIHDGIDTNVVKPNADASFELEGGRVLTREDEVITFVNRNLEPYRGYHVFMRALPKLLRERPNAQVLIVGGDEVSYGAAPPKGRTWKQIYIDEVRGKIATPDWERVHFLGKVPYDRFLSMLQITRAHVYLTYPFVLSWSLIESMAIGAPIVASDTAPLQEVITHGETGRLFPFFDGDRMVDEISLVLDDAQMRAGMGKAARAFAVEGYDLESRCLPRQLAWIDQLFDMPAGDVTV</sequence>
<dbReference type="SUPFAM" id="SSF53756">
    <property type="entry name" value="UDP-Glycosyltransferase/glycogen phosphorylase"/>
    <property type="match status" value="1"/>
</dbReference>
<dbReference type="InterPro" id="IPR022623">
    <property type="entry name" value="Glyco_trans_4"/>
</dbReference>
<accession>A0A1I4FGQ7</accession>
<dbReference type="EMBL" id="FOSZ01000006">
    <property type="protein sequence ID" value="SFL17112.1"/>
    <property type="molecule type" value="Genomic_DNA"/>
</dbReference>
<evidence type="ECO:0000259" key="3">
    <source>
        <dbReference type="Pfam" id="PF12000"/>
    </source>
</evidence>
<dbReference type="Pfam" id="PF12000">
    <property type="entry name" value="Glyco_trans_4_3"/>
    <property type="match status" value="1"/>
</dbReference>
<dbReference type="GO" id="GO:0009103">
    <property type="term" value="P:lipopolysaccharide biosynthetic process"/>
    <property type="evidence" value="ECO:0007669"/>
    <property type="project" value="TreeGrafter"/>
</dbReference>
<dbReference type="PANTHER" id="PTHR46401:SF2">
    <property type="entry name" value="GLYCOSYLTRANSFERASE WBBK-RELATED"/>
    <property type="match status" value="1"/>
</dbReference>
<feature type="domain" description="Glycosyl transferase family 1" evidence="2">
    <location>
        <begin position="186"/>
        <end position="358"/>
    </location>
</feature>
<reference evidence="5" key="1">
    <citation type="submission" date="2016-10" db="EMBL/GenBank/DDBJ databases">
        <authorList>
            <person name="Varghese N."/>
            <person name="Submissions S."/>
        </authorList>
    </citation>
    <scope>NUCLEOTIDE SEQUENCE [LARGE SCALE GENOMIC DNA]</scope>
    <source>
        <strain evidence="5">DSM 28453</strain>
    </source>
</reference>
<dbReference type="AlphaFoldDB" id="A0A1I4FGQ7"/>
<gene>
    <name evidence="4" type="ORF">SAMN04488036_10639</name>
</gene>
<dbReference type="GO" id="GO:0016757">
    <property type="term" value="F:glycosyltransferase activity"/>
    <property type="evidence" value="ECO:0007669"/>
    <property type="project" value="InterPro"/>
</dbReference>
<dbReference type="Pfam" id="PF00534">
    <property type="entry name" value="Glycos_transf_1"/>
    <property type="match status" value="1"/>
</dbReference>
<dbReference type="Proteomes" id="UP000198851">
    <property type="component" value="Unassembled WGS sequence"/>
</dbReference>
<dbReference type="InterPro" id="IPR001296">
    <property type="entry name" value="Glyco_trans_1"/>
</dbReference>
<evidence type="ECO:0000256" key="1">
    <source>
        <dbReference type="ARBA" id="ARBA00022679"/>
    </source>
</evidence>
<keyword evidence="5" id="KW-1185">Reference proteome</keyword>
<organism evidence="4 5">
    <name type="scientific">Shimia haliotis</name>
    <dbReference type="NCBI Taxonomy" id="1280847"/>
    <lineage>
        <taxon>Bacteria</taxon>
        <taxon>Pseudomonadati</taxon>
        <taxon>Pseudomonadota</taxon>
        <taxon>Alphaproteobacteria</taxon>
        <taxon>Rhodobacterales</taxon>
        <taxon>Roseobacteraceae</taxon>
    </lineage>
</organism>
<feature type="domain" description="Glycosyl transferase family 4" evidence="3">
    <location>
        <begin position="8"/>
        <end position="166"/>
    </location>
</feature>
<dbReference type="STRING" id="1280847.SAMN04488036_10639"/>
<evidence type="ECO:0000313" key="4">
    <source>
        <dbReference type="EMBL" id="SFL17112.1"/>
    </source>
</evidence>
<keyword evidence="1 4" id="KW-0808">Transferase</keyword>